<dbReference type="EMBL" id="LFNG01000001">
    <property type="protein sequence ID" value="KMQ72720.1"/>
    <property type="molecule type" value="Genomic_DNA"/>
</dbReference>
<proteinExistence type="predicted"/>
<gene>
    <name evidence="4" type="ORF">ACM44_01125</name>
</gene>
<keyword evidence="1 2" id="KW-0732">Signal</keyword>
<dbReference type="Gene3D" id="2.40.160.20">
    <property type="match status" value="1"/>
</dbReference>
<feature type="chain" id="PRO_5005291259" evidence="2">
    <location>
        <begin position="21"/>
        <end position="203"/>
    </location>
</feature>
<sequence>MKKLFLVGALALFASMNAQMEKGSWIVSGKTGVGFNSATSKYSANGQSIDGPKVTSFSITPGVGYFVINNLAVGVDLSYTSTKTTFKDSSIGINYEDKQSMFAILPNATYYFATANKLKPYLGAGIGYGSATSIDFYNDQETTKGGLLWGAKGGMVYLLNSNVGLDLGVAYNSFTTNETVESTKVKTTIDTFGVNAGVSLFFK</sequence>
<evidence type="ECO:0000259" key="3">
    <source>
        <dbReference type="Pfam" id="PF13505"/>
    </source>
</evidence>
<comment type="caution">
    <text evidence="4">The sequence shown here is derived from an EMBL/GenBank/DDBJ whole genome shotgun (WGS) entry which is preliminary data.</text>
</comment>
<evidence type="ECO:0000313" key="5">
    <source>
        <dbReference type="Proteomes" id="UP000035900"/>
    </source>
</evidence>
<protein>
    <submittedName>
        <fullName evidence="4">Membrane protein</fullName>
    </submittedName>
</protein>
<dbReference type="AlphaFoldDB" id="A0A0J7LUZ4"/>
<dbReference type="RefSeq" id="WP_048498249.1">
    <property type="nucleotide sequence ID" value="NZ_LFNG01000001.1"/>
</dbReference>
<name>A0A0J7LUZ4_9FLAO</name>
<evidence type="ECO:0000256" key="2">
    <source>
        <dbReference type="SAM" id="SignalP"/>
    </source>
</evidence>
<reference evidence="4 5" key="1">
    <citation type="journal article" date="2004" name="Int. J. Syst. Evol. Microbiol.">
        <title>Kaistella koreensis gen. nov., sp. nov., a novel member of the Chryseobacterium-Bergeyella-Riemerella branch.</title>
        <authorList>
            <person name="Kim M.K."/>
            <person name="Im W.T."/>
            <person name="Shin Y.K."/>
            <person name="Lim J.H."/>
            <person name="Kim S.H."/>
            <person name="Lee B.C."/>
            <person name="Park M.Y."/>
            <person name="Lee K.Y."/>
            <person name="Lee S.T."/>
        </authorList>
    </citation>
    <scope>NUCLEOTIDE SEQUENCE [LARGE SCALE GENOMIC DNA]</scope>
    <source>
        <strain evidence="4 5">CCUG 49689</strain>
    </source>
</reference>
<dbReference type="Pfam" id="PF13505">
    <property type="entry name" value="OMP_b-brl"/>
    <property type="match status" value="1"/>
</dbReference>
<dbReference type="InterPro" id="IPR011250">
    <property type="entry name" value="OMP/PagP_B-barrel"/>
</dbReference>
<organism evidence="4 5">
    <name type="scientific">Chryseobacterium koreense CCUG 49689</name>
    <dbReference type="NCBI Taxonomy" id="1304281"/>
    <lineage>
        <taxon>Bacteria</taxon>
        <taxon>Pseudomonadati</taxon>
        <taxon>Bacteroidota</taxon>
        <taxon>Flavobacteriia</taxon>
        <taxon>Flavobacteriales</taxon>
        <taxon>Weeksellaceae</taxon>
        <taxon>Chryseobacterium group</taxon>
        <taxon>Chryseobacterium</taxon>
    </lineage>
</organism>
<feature type="domain" description="Outer membrane protein beta-barrel" evidence="3">
    <location>
        <begin position="9"/>
        <end position="197"/>
    </location>
</feature>
<dbReference type="PATRIC" id="fig|1304281.5.peg.234"/>
<accession>A0A0J7LUZ4</accession>
<dbReference type="SUPFAM" id="SSF56925">
    <property type="entry name" value="OMPA-like"/>
    <property type="match status" value="1"/>
</dbReference>
<dbReference type="OrthoDB" id="945117at2"/>
<dbReference type="STRING" id="1304281.ACM44_01125"/>
<feature type="signal peptide" evidence="2">
    <location>
        <begin position="1"/>
        <end position="20"/>
    </location>
</feature>
<dbReference type="InterPro" id="IPR027385">
    <property type="entry name" value="Beta-barrel_OMP"/>
</dbReference>
<dbReference type="Proteomes" id="UP000035900">
    <property type="component" value="Unassembled WGS sequence"/>
</dbReference>
<evidence type="ECO:0000313" key="4">
    <source>
        <dbReference type="EMBL" id="KMQ72720.1"/>
    </source>
</evidence>
<evidence type="ECO:0000256" key="1">
    <source>
        <dbReference type="ARBA" id="ARBA00022729"/>
    </source>
</evidence>
<keyword evidence="5" id="KW-1185">Reference proteome</keyword>